<proteinExistence type="inferred from homology"/>
<keyword evidence="1" id="KW-0234">DNA repair</keyword>
<dbReference type="GO" id="GO:0016226">
    <property type="term" value="P:iron-sulfur cluster assembly"/>
    <property type="evidence" value="ECO:0007669"/>
    <property type="project" value="UniProtKB-UniRule"/>
</dbReference>
<comment type="subcellular location">
    <subcellularLocation>
        <location evidence="1">Cytoplasm</location>
        <location evidence="1">Cytoskeleton</location>
        <location evidence="1">Spindle</location>
    </subcellularLocation>
    <subcellularLocation>
        <location evidence="1">Nucleus</location>
    </subcellularLocation>
</comment>
<dbReference type="GeneTree" id="ENSGT00940000179997"/>
<dbReference type="STRING" id="144197.ENSSPAP00000028091"/>
<dbReference type="GO" id="GO:0071817">
    <property type="term" value="C:MMXD complex"/>
    <property type="evidence" value="ECO:0007669"/>
    <property type="project" value="TreeGrafter"/>
</dbReference>
<evidence type="ECO:0000313" key="2">
    <source>
        <dbReference type="Ensembl" id="ENSSPAP00000028091.1"/>
    </source>
</evidence>
<dbReference type="GO" id="GO:0006281">
    <property type="term" value="P:DNA repair"/>
    <property type="evidence" value="ECO:0007669"/>
    <property type="project" value="UniProtKB-UniRule"/>
</dbReference>
<comment type="similarity">
    <text evidence="1">Belongs to the MET18/MMS19 family.</text>
</comment>
<dbReference type="InterPro" id="IPR039920">
    <property type="entry name" value="MMS19"/>
</dbReference>
<dbReference type="GO" id="GO:0051604">
    <property type="term" value="P:protein maturation"/>
    <property type="evidence" value="ECO:0007669"/>
    <property type="project" value="UniProtKB-UniRule"/>
</dbReference>
<protein>
    <recommendedName>
        <fullName evidence="1">MMS19 nucleotide excision repair protein</fullName>
    </recommendedName>
</protein>
<dbReference type="GO" id="GO:0097361">
    <property type="term" value="C:cytosolic [4Fe-4S] assembly targeting complex"/>
    <property type="evidence" value="ECO:0007669"/>
    <property type="project" value="UniProtKB-UniRule"/>
</dbReference>
<organism evidence="2">
    <name type="scientific">Stegastes partitus</name>
    <name type="common">bicolor damselfish</name>
    <dbReference type="NCBI Taxonomy" id="144197"/>
    <lineage>
        <taxon>Eukaryota</taxon>
        <taxon>Metazoa</taxon>
        <taxon>Chordata</taxon>
        <taxon>Craniata</taxon>
        <taxon>Vertebrata</taxon>
        <taxon>Euteleostomi</taxon>
        <taxon>Actinopterygii</taxon>
        <taxon>Neopterygii</taxon>
        <taxon>Teleostei</taxon>
        <taxon>Neoteleostei</taxon>
        <taxon>Acanthomorphata</taxon>
        <taxon>Ovalentaria</taxon>
        <taxon>Pomacentridae</taxon>
        <taxon>Stegastes</taxon>
    </lineage>
</organism>
<sequence length="90" mass="10087">MFVVWYYISFNSRPLNLAFCSGVKDGQFTVLQLVEALGLSLTSSQAPTRARGVQLLSEVLKECYGELTEREGTPLLLCFVKNVCLTVLYF</sequence>
<comment type="function">
    <text evidence="1">Key component of the cytosolic iron-sulfur protein assembly (CIA) complex, a multiprotein complex that mediates the incorporation of iron-sulfur cluster into apoproteins specifically involved in DNA metabolism and genomic integrity. In the CIA complex, MMS19 acts as an adapter between early-acting CIA components and a subset of cellular target iron-sulfur proteins.</text>
</comment>
<keyword evidence="1" id="KW-0539">Nucleus</keyword>
<dbReference type="AlphaFoldDB" id="A0A3B5B5M2"/>
<dbReference type="GO" id="GO:0005634">
    <property type="term" value="C:nucleus"/>
    <property type="evidence" value="ECO:0007669"/>
    <property type="project" value="UniProtKB-SubCell"/>
</dbReference>
<dbReference type="Ensembl" id="ENSSPAT00000028547.1">
    <property type="protein sequence ID" value="ENSSPAP00000028091.1"/>
    <property type="gene ID" value="ENSSPAG00000021170.1"/>
</dbReference>
<keyword evidence="1" id="KW-0227">DNA damage</keyword>
<evidence type="ECO:0000256" key="1">
    <source>
        <dbReference type="RuleBase" id="RU367072"/>
    </source>
</evidence>
<dbReference type="PANTHER" id="PTHR12891:SF0">
    <property type="entry name" value="MMS19 NUCLEOTIDE EXCISION REPAIR PROTEIN HOMOLOG"/>
    <property type="match status" value="1"/>
</dbReference>
<dbReference type="PANTHER" id="PTHR12891">
    <property type="entry name" value="DNA REPAIR/TRANSCRIPTION PROTEIN MET18/MMS19"/>
    <property type="match status" value="1"/>
</dbReference>
<reference evidence="2" key="1">
    <citation type="submission" date="2023-09" db="UniProtKB">
        <authorList>
            <consortium name="Ensembl"/>
        </authorList>
    </citation>
    <scope>IDENTIFICATION</scope>
</reference>
<comment type="subunit">
    <text evidence="1">Component of the CIA complex.</text>
</comment>
<keyword evidence="1" id="KW-0206">Cytoskeleton</keyword>
<keyword evidence="1" id="KW-0963">Cytoplasm</keyword>
<name>A0A3B5B5M2_9TELE</name>
<accession>A0A3B5B5M2</accession>